<dbReference type="eggNOG" id="COG1193">
    <property type="taxonomic scope" value="Bacteria"/>
</dbReference>
<dbReference type="GO" id="GO:0030983">
    <property type="term" value="F:mismatched DNA binding"/>
    <property type="evidence" value="ECO:0007669"/>
    <property type="project" value="InterPro"/>
</dbReference>
<dbReference type="SMART" id="SM00533">
    <property type="entry name" value="MUTSd"/>
    <property type="match status" value="1"/>
</dbReference>
<sequence length="643" mass="72771">MNSHTFQALQCDDILQQVAQYAKTEAGKTAIQTLQPSRNKKQVERWLEEVSEAVHILNIRASVPIHSLFDVSNMMQQAKKGMYIRVDQLQTLGAFLDHCSKLKRFMKDKLHVAPTIATYAFSIEDVSDLEEEIRRCIRHGQVDPEATKELAKVTKQIHTLQSKRKDRIYELAKSKKYAYALQEAVVAEKNGRYVLPIKASFRNKVKGSVMDASASGATVFIEPEEITEMQEDLAMQRLMEENEREKILFYLTDLVMQKEQVIHVAMEVMQQYDVIFAKAHYSKLHDAIPAIINEQFDIHVIGGRHPLLGNDAVPLTLHLSSEDFALVITGPNTGGKTVTLKTIGLLTFMTQVGLHIPAEEGTKLHLYQQIFVDIGDGQSITENLSTFSSRLRHIITILQEASDQSLVLLDELGSGTDPAEGMGLATAILDQLYQKGCTILATTHYSEMKDFAERREGIRNGAMEFDIETLRPTYRLVLDSTGESQAFQIALKLGMHPEIIEKAHQFSYQETKSYVTNENELQKPTLAKQVAANAYARNKAAKKQRKVEDNIPYYAMGDNVQVVATKETGIVYKGPDAMGNLVVQVKGEKRILNHKRIQLHIKASELYPEDYDFDIIFKSKEYRKSKKQIDRKHVEGLTVEDED</sequence>
<dbReference type="EMBL" id="AVPG01000015">
    <property type="protein sequence ID" value="KGX86229.1"/>
    <property type="molecule type" value="Genomic_DNA"/>
</dbReference>
<keyword evidence="6" id="KW-0238">DNA-binding</keyword>
<evidence type="ECO:0000256" key="5">
    <source>
        <dbReference type="ARBA" id="ARBA00022884"/>
    </source>
</evidence>
<reference evidence="8 9" key="1">
    <citation type="submission" date="2013-08" db="EMBL/GenBank/DDBJ databases">
        <authorList>
            <person name="Huang J."/>
            <person name="Wang G."/>
        </authorList>
    </citation>
    <scope>NUCLEOTIDE SEQUENCE [LARGE SCALE GENOMIC DNA]</scope>
    <source>
        <strain evidence="8 9">JSM 072002</strain>
    </source>
</reference>
<dbReference type="InterPro" id="IPR036187">
    <property type="entry name" value="DNA_mismatch_repair_MutS_sf"/>
</dbReference>
<dbReference type="GO" id="GO:0140664">
    <property type="term" value="F:ATP-dependent DNA damage sensor activity"/>
    <property type="evidence" value="ECO:0007669"/>
    <property type="project" value="InterPro"/>
</dbReference>
<dbReference type="SMART" id="SM00534">
    <property type="entry name" value="MUTSac"/>
    <property type="match status" value="1"/>
</dbReference>
<dbReference type="GO" id="GO:0045910">
    <property type="term" value="P:negative regulation of DNA recombination"/>
    <property type="evidence" value="ECO:0007669"/>
    <property type="project" value="InterPro"/>
</dbReference>
<feature type="domain" description="DNA mismatch repair proteins mutS family" evidence="7">
    <location>
        <begin position="405"/>
        <end position="421"/>
    </location>
</feature>
<protein>
    <submittedName>
        <fullName evidence="8">DNA mismatch repair protein</fullName>
    </submittedName>
</protein>
<dbReference type="Pfam" id="PF00488">
    <property type="entry name" value="MutS_V"/>
    <property type="match status" value="1"/>
</dbReference>
<dbReference type="GO" id="GO:0016887">
    <property type="term" value="F:ATP hydrolysis activity"/>
    <property type="evidence" value="ECO:0007669"/>
    <property type="project" value="InterPro"/>
</dbReference>
<evidence type="ECO:0000256" key="3">
    <source>
        <dbReference type="ARBA" id="ARBA00022801"/>
    </source>
</evidence>
<dbReference type="STRING" id="1385512.N784_05685"/>
<accession>A0A0A5G2G1</accession>
<dbReference type="GO" id="GO:0019843">
    <property type="term" value="F:rRNA binding"/>
    <property type="evidence" value="ECO:0007669"/>
    <property type="project" value="UniProtKB-KW"/>
</dbReference>
<dbReference type="InterPro" id="IPR005747">
    <property type="entry name" value="MutS2"/>
</dbReference>
<organism evidence="8 9">
    <name type="scientific">Pontibacillus litoralis JSM 072002</name>
    <dbReference type="NCBI Taxonomy" id="1385512"/>
    <lineage>
        <taxon>Bacteria</taxon>
        <taxon>Bacillati</taxon>
        <taxon>Bacillota</taxon>
        <taxon>Bacilli</taxon>
        <taxon>Bacillales</taxon>
        <taxon>Bacillaceae</taxon>
        <taxon>Pontibacillus</taxon>
    </lineage>
</organism>
<keyword evidence="1" id="KW-0699">rRNA-binding</keyword>
<dbReference type="Proteomes" id="UP000030401">
    <property type="component" value="Unassembled WGS sequence"/>
</dbReference>
<proteinExistence type="predicted"/>
<evidence type="ECO:0000256" key="1">
    <source>
        <dbReference type="ARBA" id="ARBA00022730"/>
    </source>
</evidence>
<evidence type="ECO:0000256" key="6">
    <source>
        <dbReference type="ARBA" id="ARBA00023125"/>
    </source>
</evidence>
<dbReference type="PROSITE" id="PS00486">
    <property type="entry name" value="DNA_MISMATCH_REPAIR_2"/>
    <property type="match status" value="1"/>
</dbReference>
<evidence type="ECO:0000259" key="7">
    <source>
        <dbReference type="PROSITE" id="PS00486"/>
    </source>
</evidence>
<dbReference type="SUPFAM" id="SSF52540">
    <property type="entry name" value="P-loop containing nucleoside triphosphate hydrolases"/>
    <property type="match status" value="1"/>
</dbReference>
<dbReference type="RefSeq" id="WP_036834723.1">
    <property type="nucleotide sequence ID" value="NZ_AVPG01000015.1"/>
</dbReference>
<dbReference type="SUPFAM" id="SSF48334">
    <property type="entry name" value="DNA repair protein MutS, domain III"/>
    <property type="match status" value="1"/>
</dbReference>
<keyword evidence="5" id="KW-0694">RNA-binding</keyword>
<dbReference type="InterPro" id="IPR007696">
    <property type="entry name" value="DNA_mismatch_repair_MutS_core"/>
</dbReference>
<comment type="caution">
    <text evidence="8">The sequence shown here is derived from an EMBL/GenBank/DDBJ whole genome shotgun (WGS) entry which is preliminary data.</text>
</comment>
<dbReference type="InterPro" id="IPR027417">
    <property type="entry name" value="P-loop_NTPase"/>
</dbReference>
<dbReference type="FunFam" id="3.40.50.300:FF:000830">
    <property type="entry name" value="Endonuclease MutS2"/>
    <property type="match status" value="1"/>
</dbReference>
<evidence type="ECO:0000313" key="8">
    <source>
        <dbReference type="EMBL" id="KGX86229.1"/>
    </source>
</evidence>
<dbReference type="InterPro" id="IPR045076">
    <property type="entry name" value="MutS"/>
</dbReference>
<keyword evidence="9" id="KW-1185">Reference proteome</keyword>
<dbReference type="GO" id="GO:0004519">
    <property type="term" value="F:endonuclease activity"/>
    <property type="evidence" value="ECO:0007669"/>
    <property type="project" value="InterPro"/>
</dbReference>
<dbReference type="OrthoDB" id="9808166at2"/>
<dbReference type="PIRSF" id="PIRSF005814">
    <property type="entry name" value="MutS_YshD"/>
    <property type="match status" value="1"/>
</dbReference>
<name>A0A0A5G2G1_9BACI</name>
<dbReference type="AlphaFoldDB" id="A0A0A5G2G1"/>
<keyword evidence="4" id="KW-0067">ATP-binding</keyword>
<dbReference type="NCBIfam" id="TIGR01069">
    <property type="entry name" value="mutS2"/>
    <property type="match status" value="1"/>
</dbReference>
<keyword evidence="2" id="KW-0547">Nucleotide-binding</keyword>
<dbReference type="PANTHER" id="PTHR48466:SF2">
    <property type="entry name" value="OS10G0509000 PROTEIN"/>
    <property type="match status" value="1"/>
</dbReference>
<dbReference type="InterPro" id="IPR000432">
    <property type="entry name" value="DNA_mismatch_repair_MutS_C"/>
</dbReference>
<dbReference type="Gene3D" id="3.40.50.300">
    <property type="entry name" value="P-loop containing nucleotide triphosphate hydrolases"/>
    <property type="match status" value="1"/>
</dbReference>
<keyword evidence="3" id="KW-0378">Hydrolase</keyword>
<dbReference type="PANTHER" id="PTHR48466">
    <property type="entry name" value="OS10G0509000 PROTEIN-RELATED"/>
    <property type="match status" value="1"/>
</dbReference>
<evidence type="ECO:0000256" key="4">
    <source>
        <dbReference type="ARBA" id="ARBA00022840"/>
    </source>
</evidence>
<gene>
    <name evidence="8" type="ORF">N784_05685</name>
</gene>
<dbReference type="GO" id="GO:0006298">
    <property type="term" value="P:mismatch repair"/>
    <property type="evidence" value="ECO:0007669"/>
    <property type="project" value="InterPro"/>
</dbReference>
<evidence type="ECO:0000256" key="2">
    <source>
        <dbReference type="ARBA" id="ARBA00022741"/>
    </source>
</evidence>
<dbReference type="GO" id="GO:0005524">
    <property type="term" value="F:ATP binding"/>
    <property type="evidence" value="ECO:0007669"/>
    <property type="project" value="UniProtKB-KW"/>
</dbReference>
<evidence type="ECO:0000313" key="9">
    <source>
        <dbReference type="Proteomes" id="UP000030401"/>
    </source>
</evidence>